<organism evidence="1 2">
    <name type="scientific">Hyaloperonospora arabidopsidis (strain Emoy2)</name>
    <name type="common">Downy mildew agent</name>
    <name type="synonym">Peronospora arabidopsidis</name>
    <dbReference type="NCBI Taxonomy" id="559515"/>
    <lineage>
        <taxon>Eukaryota</taxon>
        <taxon>Sar</taxon>
        <taxon>Stramenopiles</taxon>
        <taxon>Oomycota</taxon>
        <taxon>Peronosporomycetes</taxon>
        <taxon>Peronosporales</taxon>
        <taxon>Peronosporaceae</taxon>
        <taxon>Hyaloperonospora</taxon>
    </lineage>
</organism>
<dbReference type="EnsemblProtists" id="HpaT807410">
    <property type="protein sequence ID" value="HpaP807410"/>
    <property type="gene ID" value="HpaG807410"/>
</dbReference>
<accession>M4BLX5</accession>
<dbReference type="InParanoid" id="M4BLX5"/>
<protein>
    <submittedName>
        <fullName evidence="1">Uncharacterized protein</fullName>
    </submittedName>
</protein>
<keyword evidence="2" id="KW-1185">Reference proteome</keyword>
<sequence length="68" mass="7991">MAEVNSCMWIYSVSKKAWHIKLSRRVIKRLMARPRMHRTVLNMARCMVLLPISRYATGEMLKSTLHTS</sequence>
<dbReference type="EMBL" id="JH598398">
    <property type="status" value="NOT_ANNOTATED_CDS"/>
    <property type="molecule type" value="Genomic_DNA"/>
</dbReference>
<reference evidence="2" key="1">
    <citation type="journal article" date="2010" name="Science">
        <title>Signatures of adaptation to obligate biotrophy in the Hyaloperonospora arabidopsidis genome.</title>
        <authorList>
            <person name="Baxter L."/>
            <person name="Tripathy S."/>
            <person name="Ishaque N."/>
            <person name="Boot N."/>
            <person name="Cabral A."/>
            <person name="Kemen E."/>
            <person name="Thines M."/>
            <person name="Ah-Fong A."/>
            <person name="Anderson R."/>
            <person name="Badejoko W."/>
            <person name="Bittner-Eddy P."/>
            <person name="Boore J.L."/>
            <person name="Chibucos M.C."/>
            <person name="Coates M."/>
            <person name="Dehal P."/>
            <person name="Delehaunty K."/>
            <person name="Dong S."/>
            <person name="Downton P."/>
            <person name="Dumas B."/>
            <person name="Fabro G."/>
            <person name="Fronick C."/>
            <person name="Fuerstenberg S.I."/>
            <person name="Fulton L."/>
            <person name="Gaulin E."/>
            <person name="Govers F."/>
            <person name="Hughes L."/>
            <person name="Humphray S."/>
            <person name="Jiang R.H."/>
            <person name="Judelson H."/>
            <person name="Kamoun S."/>
            <person name="Kyung K."/>
            <person name="Meijer H."/>
            <person name="Minx P."/>
            <person name="Morris P."/>
            <person name="Nelson J."/>
            <person name="Phuntumart V."/>
            <person name="Qutob D."/>
            <person name="Rehmany A."/>
            <person name="Rougon-Cardoso A."/>
            <person name="Ryden P."/>
            <person name="Torto-Alalibo T."/>
            <person name="Studholme D."/>
            <person name="Wang Y."/>
            <person name="Win J."/>
            <person name="Wood J."/>
            <person name="Clifton S.W."/>
            <person name="Rogers J."/>
            <person name="Van den Ackerveken G."/>
            <person name="Jones J.D."/>
            <person name="McDowell J.M."/>
            <person name="Beynon J."/>
            <person name="Tyler B.M."/>
        </authorList>
    </citation>
    <scope>NUCLEOTIDE SEQUENCE [LARGE SCALE GENOMIC DNA]</scope>
    <source>
        <strain evidence="2">Emoy2</strain>
    </source>
</reference>
<dbReference type="VEuPathDB" id="FungiDB:HpaG807410"/>
<name>M4BLX5_HYAAE</name>
<dbReference type="Proteomes" id="UP000011713">
    <property type="component" value="Unassembled WGS sequence"/>
</dbReference>
<reference evidence="1" key="2">
    <citation type="submission" date="2015-06" db="UniProtKB">
        <authorList>
            <consortium name="EnsemblProtists"/>
        </authorList>
    </citation>
    <scope>IDENTIFICATION</scope>
    <source>
        <strain evidence="1">Emoy2</strain>
    </source>
</reference>
<dbReference type="AlphaFoldDB" id="M4BLX5"/>
<evidence type="ECO:0000313" key="2">
    <source>
        <dbReference type="Proteomes" id="UP000011713"/>
    </source>
</evidence>
<proteinExistence type="predicted"/>
<evidence type="ECO:0000313" key="1">
    <source>
        <dbReference type="EnsemblProtists" id="HpaP807410"/>
    </source>
</evidence>
<dbReference type="HOGENOM" id="CLU_2799441_0_0_1"/>